<name>A0A6A6Z247_9PEZI</name>
<organism evidence="1">
    <name type="scientific">Mytilinidion resinicola</name>
    <dbReference type="NCBI Taxonomy" id="574789"/>
    <lineage>
        <taxon>Eukaryota</taxon>
        <taxon>Fungi</taxon>
        <taxon>Dikarya</taxon>
        <taxon>Ascomycota</taxon>
        <taxon>Pezizomycotina</taxon>
        <taxon>Dothideomycetes</taxon>
        <taxon>Pleosporomycetidae</taxon>
        <taxon>Mytilinidiales</taxon>
        <taxon>Mytilinidiaceae</taxon>
        <taxon>Mytilinidion</taxon>
    </lineage>
</organism>
<evidence type="ECO:0000313" key="2">
    <source>
        <dbReference type="Proteomes" id="UP000504636"/>
    </source>
</evidence>
<proteinExistence type="predicted"/>
<sequence length="76" mass="8486">MPKRPCTSPLLLLFSGLQRNYPRDDVSPKPAIDVLQNLLRLVPVPRTSTPPNVIYDKADRHLLAKQTAAGNRHISC</sequence>
<dbReference type="AlphaFoldDB" id="A0A6A6Z247"/>
<dbReference type="GeneID" id="54459888"/>
<accession>A0A6A6Z247</accession>
<reference evidence="1 3" key="1">
    <citation type="journal article" date="2020" name="Stud. Mycol.">
        <title>101 Dothideomycetes genomes: a test case for predicting lifestyles and emergence of pathogens.</title>
        <authorList>
            <person name="Haridas S."/>
            <person name="Albert R."/>
            <person name="Binder M."/>
            <person name="Bloem J."/>
            <person name="Labutti K."/>
            <person name="Salamov A."/>
            <person name="Andreopoulos B."/>
            <person name="Baker S."/>
            <person name="Barry K."/>
            <person name="Bills G."/>
            <person name="Bluhm B."/>
            <person name="Cannon C."/>
            <person name="Castanera R."/>
            <person name="Culley D."/>
            <person name="Daum C."/>
            <person name="Ezra D."/>
            <person name="Gonzalez J."/>
            <person name="Henrissat B."/>
            <person name="Kuo A."/>
            <person name="Liang C."/>
            <person name="Lipzen A."/>
            <person name="Lutzoni F."/>
            <person name="Magnuson J."/>
            <person name="Mondo S."/>
            <person name="Nolan M."/>
            <person name="Ohm R."/>
            <person name="Pangilinan J."/>
            <person name="Park H.-J."/>
            <person name="Ramirez L."/>
            <person name="Alfaro M."/>
            <person name="Sun H."/>
            <person name="Tritt A."/>
            <person name="Yoshinaga Y."/>
            <person name="Zwiers L.-H."/>
            <person name="Turgeon B."/>
            <person name="Goodwin S."/>
            <person name="Spatafora J."/>
            <person name="Crous P."/>
            <person name="Grigoriev I."/>
        </authorList>
    </citation>
    <scope>NUCLEOTIDE SEQUENCE</scope>
    <source>
        <strain evidence="1 3">CBS 304.34</strain>
    </source>
</reference>
<gene>
    <name evidence="1 3" type="ORF">BDZ99DRAFT_458771</name>
</gene>
<protein>
    <submittedName>
        <fullName evidence="1 3">Uncharacterized protein</fullName>
    </submittedName>
</protein>
<reference evidence="3" key="2">
    <citation type="submission" date="2020-04" db="EMBL/GenBank/DDBJ databases">
        <authorList>
            <consortium name="NCBI Genome Project"/>
        </authorList>
    </citation>
    <scope>NUCLEOTIDE SEQUENCE</scope>
    <source>
        <strain evidence="3">CBS 304.34</strain>
    </source>
</reference>
<evidence type="ECO:0000313" key="3">
    <source>
        <dbReference type="RefSeq" id="XP_033581753.1"/>
    </source>
</evidence>
<evidence type="ECO:0000313" key="1">
    <source>
        <dbReference type="EMBL" id="KAF2814789.1"/>
    </source>
</evidence>
<reference evidence="3" key="3">
    <citation type="submission" date="2025-04" db="UniProtKB">
        <authorList>
            <consortium name="RefSeq"/>
        </authorList>
    </citation>
    <scope>IDENTIFICATION</scope>
    <source>
        <strain evidence="3">CBS 304.34</strain>
    </source>
</reference>
<dbReference type="Proteomes" id="UP000504636">
    <property type="component" value="Unplaced"/>
</dbReference>
<dbReference type="RefSeq" id="XP_033581753.1">
    <property type="nucleotide sequence ID" value="XM_033718995.1"/>
</dbReference>
<dbReference type="EMBL" id="MU003694">
    <property type="protein sequence ID" value="KAF2814789.1"/>
    <property type="molecule type" value="Genomic_DNA"/>
</dbReference>
<keyword evidence="2" id="KW-1185">Reference proteome</keyword>